<dbReference type="HAMAP" id="MF_00054_B">
    <property type="entry name" value="EF_G_EF_2_B"/>
    <property type="match status" value="1"/>
</dbReference>
<evidence type="ECO:0000256" key="9">
    <source>
        <dbReference type="NCBIfam" id="TIGR00484"/>
    </source>
</evidence>
<accession>E1R4A6</accession>
<evidence type="ECO:0000259" key="10">
    <source>
        <dbReference type="PROSITE" id="PS51722"/>
    </source>
</evidence>
<dbReference type="InterPro" id="IPR009000">
    <property type="entry name" value="Transl_B-barrel_sf"/>
</dbReference>
<keyword evidence="5 8" id="KW-0648">Protein biosynthesis</keyword>
<dbReference type="InterPro" id="IPR041095">
    <property type="entry name" value="EFG_II"/>
</dbReference>
<dbReference type="GO" id="GO:0005737">
    <property type="term" value="C:cytoplasm"/>
    <property type="evidence" value="ECO:0007669"/>
    <property type="project" value="UniProtKB-SubCell"/>
</dbReference>
<dbReference type="Pfam" id="PF00009">
    <property type="entry name" value="GTP_EFTU"/>
    <property type="match status" value="1"/>
</dbReference>
<feature type="domain" description="Tr-type G" evidence="10">
    <location>
        <begin position="4"/>
        <end position="279"/>
    </location>
</feature>
<dbReference type="Pfam" id="PF03764">
    <property type="entry name" value="EFG_IV"/>
    <property type="match status" value="1"/>
</dbReference>
<dbReference type="Gene3D" id="3.40.50.300">
    <property type="entry name" value="P-loop containing nucleotide triphosphate hydrolases"/>
    <property type="match status" value="1"/>
</dbReference>
<evidence type="ECO:0000313" key="12">
    <source>
        <dbReference type="Proteomes" id="UP000002318"/>
    </source>
</evidence>
<dbReference type="InterPro" id="IPR005225">
    <property type="entry name" value="Small_GTP-bd"/>
</dbReference>
<dbReference type="Gene3D" id="2.40.30.10">
    <property type="entry name" value="Translation factors"/>
    <property type="match status" value="1"/>
</dbReference>
<dbReference type="InterPro" id="IPR005517">
    <property type="entry name" value="Transl_elong_EFG/EF2_IV"/>
</dbReference>
<dbReference type="Pfam" id="PF14492">
    <property type="entry name" value="EFG_III"/>
    <property type="match status" value="1"/>
</dbReference>
<dbReference type="GO" id="GO:0003924">
    <property type="term" value="F:GTPase activity"/>
    <property type="evidence" value="ECO:0007669"/>
    <property type="project" value="InterPro"/>
</dbReference>
<dbReference type="Gene3D" id="3.30.230.10">
    <property type="match status" value="1"/>
</dbReference>
<dbReference type="NCBIfam" id="TIGR00231">
    <property type="entry name" value="small_GTP"/>
    <property type="match status" value="1"/>
</dbReference>
<dbReference type="Pfam" id="PF00679">
    <property type="entry name" value="EFG_C"/>
    <property type="match status" value="1"/>
</dbReference>
<feature type="binding site" evidence="8">
    <location>
        <begin position="77"/>
        <end position="81"/>
    </location>
    <ligand>
        <name>GTP</name>
        <dbReference type="ChEBI" id="CHEBI:37565"/>
    </ligand>
</feature>
<evidence type="ECO:0000256" key="1">
    <source>
        <dbReference type="ARBA" id="ARBA00004496"/>
    </source>
</evidence>
<protein>
    <recommendedName>
        <fullName evidence="8 9">Elongation factor G</fullName>
        <shortName evidence="8">EF-G</shortName>
    </recommendedName>
</protein>
<dbReference type="SMART" id="SM00889">
    <property type="entry name" value="EFG_IV"/>
    <property type="match status" value="1"/>
</dbReference>
<comment type="subcellular location">
    <subcellularLocation>
        <location evidence="1 8">Cytoplasm</location>
    </subcellularLocation>
</comment>
<dbReference type="CDD" id="cd16262">
    <property type="entry name" value="EFG_III"/>
    <property type="match status" value="1"/>
</dbReference>
<dbReference type="InterPro" id="IPR035647">
    <property type="entry name" value="EFG_III/V"/>
</dbReference>
<feature type="binding site" evidence="8">
    <location>
        <begin position="131"/>
        <end position="134"/>
    </location>
    <ligand>
        <name>GTP</name>
        <dbReference type="ChEBI" id="CHEBI:37565"/>
    </ligand>
</feature>
<dbReference type="InterPro" id="IPR027417">
    <property type="entry name" value="P-loop_NTPase"/>
</dbReference>
<dbReference type="FunFam" id="3.40.50.300:FF:000029">
    <property type="entry name" value="Elongation factor G"/>
    <property type="match status" value="1"/>
</dbReference>
<organism evidence="11 12">
    <name type="scientific">Sediminispirochaeta smaragdinae (strain DSM 11293 / JCM 15392 / SEBR 4228)</name>
    <name type="common">Spirochaeta smaragdinae</name>
    <dbReference type="NCBI Taxonomy" id="573413"/>
    <lineage>
        <taxon>Bacteria</taxon>
        <taxon>Pseudomonadati</taxon>
        <taxon>Spirochaetota</taxon>
        <taxon>Spirochaetia</taxon>
        <taxon>Spirochaetales</taxon>
        <taxon>Spirochaetaceae</taxon>
        <taxon>Sediminispirochaeta</taxon>
    </lineage>
</organism>
<keyword evidence="3 8" id="KW-0547">Nucleotide-binding</keyword>
<dbReference type="HOGENOM" id="CLU_002794_4_1_12"/>
<keyword evidence="12" id="KW-1185">Reference proteome</keyword>
<dbReference type="Gene3D" id="3.30.70.240">
    <property type="match status" value="1"/>
</dbReference>
<dbReference type="STRING" id="573413.Spirs_2534"/>
<dbReference type="SUPFAM" id="SSF52540">
    <property type="entry name" value="P-loop containing nucleoside triphosphate hydrolases"/>
    <property type="match status" value="1"/>
</dbReference>
<dbReference type="GO" id="GO:0032790">
    <property type="term" value="P:ribosome disassembly"/>
    <property type="evidence" value="ECO:0007669"/>
    <property type="project" value="TreeGrafter"/>
</dbReference>
<dbReference type="InterPro" id="IPR014721">
    <property type="entry name" value="Ribsml_uS5_D2-typ_fold_subgr"/>
</dbReference>
<evidence type="ECO:0000313" key="11">
    <source>
        <dbReference type="EMBL" id="ADK81647.1"/>
    </source>
</evidence>
<comment type="similarity">
    <text evidence="2 8">Belongs to the TRAFAC class translation factor GTPase superfamily. Classic translation factor GTPase family. EF-G/EF-2 subfamily.</text>
</comment>
<dbReference type="InterPro" id="IPR004540">
    <property type="entry name" value="Transl_elong_EFG/EF2"/>
</dbReference>
<dbReference type="PROSITE" id="PS00301">
    <property type="entry name" value="G_TR_1"/>
    <property type="match status" value="1"/>
</dbReference>
<keyword evidence="6 8" id="KW-0342">GTP-binding</keyword>
<dbReference type="eggNOG" id="COG0480">
    <property type="taxonomic scope" value="Bacteria"/>
</dbReference>
<dbReference type="PANTHER" id="PTHR43261:SF1">
    <property type="entry name" value="RIBOSOME-RELEASING FACTOR 2, MITOCHONDRIAL"/>
    <property type="match status" value="1"/>
</dbReference>
<dbReference type="CDD" id="cd04088">
    <property type="entry name" value="EFG_mtEFG_II"/>
    <property type="match status" value="1"/>
</dbReference>
<dbReference type="InterPro" id="IPR009022">
    <property type="entry name" value="EFG_III"/>
</dbReference>
<evidence type="ECO:0000256" key="6">
    <source>
        <dbReference type="ARBA" id="ARBA00023134"/>
    </source>
</evidence>
<dbReference type="OrthoDB" id="9804431at2"/>
<proteinExistence type="inferred from homology"/>
<evidence type="ECO:0000256" key="8">
    <source>
        <dbReference type="HAMAP-Rule" id="MF_00054"/>
    </source>
</evidence>
<dbReference type="SUPFAM" id="SSF50447">
    <property type="entry name" value="Translation proteins"/>
    <property type="match status" value="1"/>
</dbReference>
<dbReference type="GO" id="GO:0003746">
    <property type="term" value="F:translation elongation factor activity"/>
    <property type="evidence" value="ECO:0007669"/>
    <property type="project" value="UniProtKB-UniRule"/>
</dbReference>
<dbReference type="PROSITE" id="PS51722">
    <property type="entry name" value="G_TR_2"/>
    <property type="match status" value="1"/>
</dbReference>
<dbReference type="NCBIfam" id="NF009381">
    <property type="entry name" value="PRK12740.1-5"/>
    <property type="match status" value="1"/>
</dbReference>
<dbReference type="EMBL" id="CP002116">
    <property type="protein sequence ID" value="ADK81647.1"/>
    <property type="molecule type" value="Genomic_DNA"/>
</dbReference>
<dbReference type="InterPro" id="IPR035649">
    <property type="entry name" value="EFG_V"/>
</dbReference>
<dbReference type="InterPro" id="IPR000640">
    <property type="entry name" value="EFG_V-like"/>
</dbReference>
<gene>
    <name evidence="8" type="primary">fusA</name>
    <name evidence="11" type="ordered locus">Spirs_2534</name>
</gene>
<dbReference type="KEGG" id="ssm:Spirs_2534"/>
<comment type="function">
    <text evidence="7 8">Catalyzes the GTP-dependent ribosomal translocation step during translation elongation. During this step, the ribosome changes from the pre-translocational (PRE) to the post-translocational (POST) state as the newly formed A-site-bound peptidyl-tRNA and P-site-bound deacylated tRNA move to the P and E sites, respectively. Catalyzes the coordinated movement of the two tRNA molecules, the mRNA and conformational changes in the ribosome.</text>
</comment>
<dbReference type="AlphaFoldDB" id="E1R4A6"/>
<dbReference type="Gene3D" id="3.30.70.870">
    <property type="entry name" value="Elongation Factor G (Translational Gtpase), domain 3"/>
    <property type="match status" value="1"/>
</dbReference>
<dbReference type="GO" id="GO:0005525">
    <property type="term" value="F:GTP binding"/>
    <property type="evidence" value="ECO:0007669"/>
    <property type="project" value="UniProtKB-UniRule"/>
</dbReference>
<name>E1R4A6_SEDSS</name>
<dbReference type="SUPFAM" id="SSF54980">
    <property type="entry name" value="EF-G C-terminal domain-like"/>
    <property type="match status" value="2"/>
</dbReference>
<keyword evidence="4 8" id="KW-0251">Elongation factor</keyword>
<dbReference type="CDD" id="cd01680">
    <property type="entry name" value="EFG_like_IV"/>
    <property type="match status" value="1"/>
</dbReference>
<dbReference type="PRINTS" id="PR00315">
    <property type="entry name" value="ELONGATNFCT"/>
</dbReference>
<dbReference type="Proteomes" id="UP000002318">
    <property type="component" value="Chromosome"/>
</dbReference>
<sequence length="678" mass="75903">METRQMRNIGIMAHIDAGKTTTTERILFYTGKSHKIGEVDDGEAVMDWMEQEQDRGITITSAATTCFWKETQINIIDTPGHVDFTAEVERSLRVLDSAIAIFCAVGGVEPQSETVWHQADHYKIPRIAYINKMDRLGADFFGVIEEIKEKLKANPVPLYLPIGKESDFTGIIDLIEEQEISFEPTNYGSEMHHSPISEEYKELCAQWREHLIDQLSAFSDEITERYLEGEEVPKEMIKAAIRKGTISREIIPIFVGASLKNVGVQPLLDGVVAYLPSPWETPPIEGLHLKQDKMVAVAIDEQQQPLGLVFKIQFDREMGALSFVRMYSGTLKKGQTVYNITKRKRERINRILRMHSNRSEAMDSISAGDIAVIVGFKLAQTGDTIGSEGYQVSLEPMQFPEPVISVAIEPKTASDQEKLHKVLDQLHREDPTFTVRENVDTGQLLISGMGELHLDVLVTRVIKDFNVDARIGNPQVTYRESISKEHTHTEHFHKVVSGKETNAVITLKVEPVKQGAGNVFECLVNEREFPREFRDAVERGVMNAFGGGIMYGYPVFDVKVSLLSVEFDEMTATAAAYEAAGSLGFDAACRDADPILLEPVMKVDVMCPKEFVGEVMSQITSRGGMIESLESKQSIEHIRAEVPMIKMFGYSTNLRSVTQGRGTFAMEFSHFQPKEGGI</sequence>
<dbReference type="SUPFAM" id="SSF54211">
    <property type="entry name" value="Ribosomal protein S5 domain 2-like"/>
    <property type="match status" value="1"/>
</dbReference>
<dbReference type="CDD" id="cd03713">
    <property type="entry name" value="EFG_mtEFG_C"/>
    <property type="match status" value="1"/>
</dbReference>
<keyword evidence="8" id="KW-0963">Cytoplasm</keyword>
<evidence type="ECO:0000256" key="3">
    <source>
        <dbReference type="ARBA" id="ARBA00022741"/>
    </source>
</evidence>
<dbReference type="CDD" id="cd01886">
    <property type="entry name" value="EF-G"/>
    <property type="match status" value="1"/>
</dbReference>
<reference evidence="11 12" key="1">
    <citation type="journal article" date="2010" name="Stand. Genomic Sci.">
        <title>Complete genome sequence of Spirochaeta smaragdinae type strain (SEBR 4228).</title>
        <authorList>
            <person name="Mavromatis K."/>
            <person name="Yasawong M."/>
            <person name="Chertkov O."/>
            <person name="Lapidus A."/>
            <person name="Lucas S."/>
            <person name="Nolan M."/>
            <person name="Del Rio T.G."/>
            <person name="Tice H."/>
            <person name="Cheng J.F."/>
            <person name="Pitluck S."/>
            <person name="Liolios K."/>
            <person name="Ivanova N."/>
            <person name="Tapia R."/>
            <person name="Han C."/>
            <person name="Bruce D."/>
            <person name="Goodwin L."/>
            <person name="Pati A."/>
            <person name="Chen A."/>
            <person name="Palaniappan K."/>
            <person name="Land M."/>
            <person name="Hauser L."/>
            <person name="Chang Y.J."/>
            <person name="Jeffries C.D."/>
            <person name="Detter J.C."/>
            <person name="Rohde M."/>
            <person name="Brambilla E."/>
            <person name="Spring S."/>
            <person name="Goker M."/>
            <person name="Sikorski J."/>
            <person name="Woyke T."/>
            <person name="Bristow J."/>
            <person name="Eisen J.A."/>
            <person name="Markowitz V."/>
            <person name="Hugenholtz P."/>
            <person name="Klenk H.P."/>
            <person name="Kyrpides N.C."/>
        </authorList>
    </citation>
    <scope>NUCLEOTIDE SEQUENCE [LARGE SCALE GENOMIC DNA]</scope>
    <source>
        <strain evidence="12">DSM 11293 / JCM 15392 / SEBR 4228</strain>
    </source>
</reference>
<dbReference type="InterPro" id="IPR004161">
    <property type="entry name" value="EFTu-like_2"/>
</dbReference>
<dbReference type="InterPro" id="IPR000795">
    <property type="entry name" value="T_Tr_GTP-bd_dom"/>
</dbReference>
<dbReference type="PANTHER" id="PTHR43261">
    <property type="entry name" value="TRANSLATION ELONGATION FACTOR G-RELATED"/>
    <property type="match status" value="1"/>
</dbReference>
<evidence type="ECO:0000256" key="2">
    <source>
        <dbReference type="ARBA" id="ARBA00005870"/>
    </source>
</evidence>
<dbReference type="InterPro" id="IPR020568">
    <property type="entry name" value="Ribosomal_Su5_D2-typ_SF"/>
</dbReference>
<dbReference type="FunFam" id="3.30.70.240:FF:000001">
    <property type="entry name" value="Elongation factor G"/>
    <property type="match status" value="1"/>
</dbReference>
<dbReference type="Pfam" id="PF03144">
    <property type="entry name" value="GTP_EFTU_D2"/>
    <property type="match status" value="1"/>
</dbReference>
<dbReference type="FunFam" id="3.30.70.870:FF:000001">
    <property type="entry name" value="Elongation factor G"/>
    <property type="match status" value="1"/>
</dbReference>
<evidence type="ECO:0000256" key="7">
    <source>
        <dbReference type="ARBA" id="ARBA00024731"/>
    </source>
</evidence>
<evidence type="ECO:0000256" key="4">
    <source>
        <dbReference type="ARBA" id="ARBA00022768"/>
    </source>
</evidence>
<feature type="binding site" evidence="8">
    <location>
        <begin position="13"/>
        <end position="20"/>
    </location>
    <ligand>
        <name>GTP</name>
        <dbReference type="ChEBI" id="CHEBI:37565"/>
    </ligand>
</feature>
<dbReference type="NCBIfam" id="TIGR00484">
    <property type="entry name" value="EF-G"/>
    <property type="match status" value="1"/>
</dbReference>
<evidence type="ECO:0000256" key="5">
    <source>
        <dbReference type="ARBA" id="ARBA00022917"/>
    </source>
</evidence>
<dbReference type="RefSeq" id="WP_013255109.1">
    <property type="nucleotide sequence ID" value="NC_014364.1"/>
</dbReference>
<dbReference type="SMART" id="SM00838">
    <property type="entry name" value="EFG_C"/>
    <property type="match status" value="1"/>
</dbReference>
<dbReference type="InterPro" id="IPR031157">
    <property type="entry name" value="G_TR_CS"/>
</dbReference>